<name>B3UWZ7_MUHV1</name>
<keyword evidence="2" id="KW-1133">Transmembrane helix</keyword>
<sequence>MTSSEPEHRLPTYLEAVGENARYETVFLNDTATTRLVVTNLRQQADDDPPPSYESLFGNDERRARDNSSLRAALRGENSISISVSSSTASTTSSSTEVAARALAADRARTASERLRRTLSLERMDKEFQWTAITVGVCVSLLVILVLVITAVVTGRGGGGDD</sequence>
<organism evidence="3 5">
    <name type="scientific">Muromegalovirus G4</name>
    <dbReference type="NCBI Taxonomy" id="524650"/>
    <lineage>
        <taxon>Viruses</taxon>
        <taxon>Duplodnaviria</taxon>
        <taxon>Heunggongvirae</taxon>
        <taxon>Peploviricota</taxon>
        <taxon>Herviviricetes</taxon>
        <taxon>Herpesvirales</taxon>
        <taxon>Orthoherpesviridae</taxon>
        <taxon>Betaherpesvirinae</taxon>
        <taxon>Muromegalovirus</taxon>
        <taxon>Muromegalovirus muridbeta1</taxon>
        <taxon>Murid herpesvirus 1</taxon>
    </lineage>
</organism>
<feature type="region of interest" description="Disordered" evidence="1">
    <location>
        <begin position="42"/>
        <end position="68"/>
    </location>
</feature>
<keyword evidence="2" id="KW-0472">Membrane</keyword>
<evidence type="ECO:0000313" key="3">
    <source>
        <dbReference type="EMBL" id="ACE95228.1"/>
    </source>
</evidence>
<protein>
    <submittedName>
        <fullName evidence="3">M42</fullName>
    </submittedName>
</protein>
<dbReference type="EMBL" id="EU579859">
    <property type="protein sequence ID" value="ACE95228.1"/>
    <property type="molecule type" value="Genomic_DNA"/>
</dbReference>
<accession>B3UWZ7</accession>
<keyword evidence="2" id="KW-0812">Transmembrane</keyword>
<evidence type="ECO:0000256" key="2">
    <source>
        <dbReference type="SAM" id="Phobius"/>
    </source>
</evidence>
<feature type="transmembrane region" description="Helical" evidence="2">
    <location>
        <begin position="130"/>
        <end position="153"/>
    </location>
</feature>
<dbReference type="EMBL" id="MT886700">
    <property type="protein sequence ID" value="QNL29191.1"/>
    <property type="molecule type" value="Genomic_DNA"/>
</dbReference>
<evidence type="ECO:0000313" key="5">
    <source>
        <dbReference type="Proteomes" id="UP000104165"/>
    </source>
</evidence>
<feature type="compositionally biased region" description="Basic and acidic residues" evidence="1">
    <location>
        <begin position="59"/>
        <end position="68"/>
    </location>
</feature>
<proteinExistence type="predicted"/>
<reference evidence="4" key="2">
    <citation type="submission" date="2020-08" db="EMBL/GenBank/DDBJ databases">
        <title>Repair of an attenuated low passage murine cytomegalovirus bacterial artificial chromosome identifies a novel spiced gene essential for salivary gland tropism.</title>
        <authorList>
            <person name="Redwood A.J."/>
            <person name="Masters L.L."/>
            <person name="Chan B."/>
            <person name="Leary S."/>
            <person name="Forbes C."/>
            <person name="Jonjic S."/>
            <person name="Juranic Lisnic V."/>
            <person name="Lisnic B."/>
            <person name="Smith L.M."/>
        </authorList>
    </citation>
    <scope>NUCLEOTIDE SEQUENCE</scope>
</reference>
<evidence type="ECO:0000256" key="1">
    <source>
        <dbReference type="SAM" id="MobiDB-lite"/>
    </source>
</evidence>
<reference evidence="3 5" key="1">
    <citation type="journal article" date="2008" name="J. Virol.">
        <title>Laboratory strains of murine cytomegalovirus are genetically similar to but phenotypically distinct from wild strains of virus.</title>
        <authorList>
            <person name="Smith L.M."/>
            <person name="McWhorter A.R."/>
            <person name="Masters L.L."/>
            <person name="Shellam G.R."/>
            <person name="Redwood A.J."/>
        </authorList>
    </citation>
    <scope>NUCLEOTIDE SEQUENCE [LARGE SCALE GENOMIC DNA]</scope>
    <source>
        <strain evidence="3">G4</strain>
    </source>
</reference>
<evidence type="ECO:0000313" key="4">
    <source>
        <dbReference type="EMBL" id="QNL29191.1"/>
    </source>
</evidence>
<dbReference type="Proteomes" id="UP000104165">
    <property type="component" value="Segment"/>
</dbReference>
<gene>
    <name evidence="3" type="primary">m42</name>
</gene>